<dbReference type="RefSeq" id="WP_034345701.1">
    <property type="nucleotide sequence ID" value="NZ_FZNG01000028.1"/>
</dbReference>
<dbReference type="PANTHER" id="PTHR31377">
    <property type="entry name" value="AGMATINE DEIMINASE-RELATED"/>
    <property type="match status" value="1"/>
</dbReference>
<protein>
    <submittedName>
        <fullName evidence="2">Agmatine deiminase family protein</fullName>
    </submittedName>
</protein>
<dbReference type="PANTHER" id="PTHR31377:SF0">
    <property type="entry name" value="AGMATINE DEIMINASE-RELATED"/>
    <property type="match status" value="1"/>
</dbReference>
<dbReference type="GO" id="GO:0009446">
    <property type="term" value="P:putrescine biosynthetic process"/>
    <property type="evidence" value="ECO:0007669"/>
    <property type="project" value="InterPro"/>
</dbReference>
<organism evidence="2 3">
    <name type="scientific">Helicobacter trogontum</name>
    <dbReference type="NCBI Taxonomy" id="50960"/>
    <lineage>
        <taxon>Bacteria</taxon>
        <taxon>Pseudomonadati</taxon>
        <taxon>Campylobacterota</taxon>
        <taxon>Epsilonproteobacteria</taxon>
        <taxon>Campylobacterales</taxon>
        <taxon>Helicobacteraceae</taxon>
        <taxon>Helicobacter</taxon>
    </lineage>
</organism>
<reference evidence="2 3" key="1">
    <citation type="journal article" date="2014" name="Genome Announc.">
        <title>Draft genome sequences of eight enterohepatic helicobacter species isolated from both laboratory and wild rodents.</title>
        <authorList>
            <person name="Sheh A."/>
            <person name="Shen Z."/>
            <person name="Fox J.G."/>
        </authorList>
    </citation>
    <scope>NUCLEOTIDE SEQUENCE [LARGE SCALE GENOMIC DNA]</scope>
    <source>
        <strain evidence="2 3">ATCC 700114</strain>
    </source>
</reference>
<dbReference type="GO" id="GO:0047632">
    <property type="term" value="F:agmatine deiminase activity"/>
    <property type="evidence" value="ECO:0007669"/>
    <property type="project" value="TreeGrafter"/>
</dbReference>
<comment type="caution">
    <text evidence="2">The sequence shown here is derived from an EMBL/GenBank/DDBJ whole genome shotgun (WGS) entry which is preliminary data.</text>
</comment>
<dbReference type="InterPro" id="IPR007466">
    <property type="entry name" value="Peptidyl-Arg-deiminase_porph"/>
</dbReference>
<proteinExistence type="predicted"/>
<evidence type="ECO:0000313" key="2">
    <source>
        <dbReference type="EMBL" id="TLD84814.1"/>
    </source>
</evidence>
<dbReference type="Proteomes" id="UP000029878">
    <property type="component" value="Unassembled WGS sequence"/>
</dbReference>
<dbReference type="Gene3D" id="3.75.10.10">
    <property type="entry name" value="L-arginine/glycine Amidinotransferase, Chain A"/>
    <property type="match status" value="1"/>
</dbReference>
<name>A0A4U8SF42_9HELI</name>
<dbReference type="Pfam" id="PF04371">
    <property type="entry name" value="PAD_porph"/>
    <property type="match status" value="1"/>
</dbReference>
<gene>
    <name evidence="2" type="ORF">LS81_000030</name>
</gene>
<dbReference type="SUPFAM" id="SSF55909">
    <property type="entry name" value="Pentein"/>
    <property type="match status" value="1"/>
</dbReference>
<sequence>MFAEWEEQKGIVLIYPHMFCDFNANLEDVQECYESLITEILKVEPLFLIVHPNDNQAKTRLQDFLSMLETKAYPCKIIELESNDLWARDSIAISVKKQQSQVLTQITNAVLGNKTKTNTLGIFDKFINHATEKEQSYANFGFNGWGLKYPANLDNQLNSKLHEIGFFEHMETHGMILEGGSIDYNGNGLLLTNTQCLLEANRNPHLNQEEIEERLKNALHVDNILWLNHGFLLGDDTDSHIDTLARFINEDTIVYIKCDDLNNPHFSELNAMEHELEQLAKTHNLKLVALPFCDYAVSQDEDSPKSGNAKNQAANSLPTKNLPASYVNFLFLNQKVLLMPTYNKPTDLAALQTLKKALPDYNVIGINCEALIQQHGSLHCISMQIH</sequence>
<accession>A0A4U8SF42</accession>
<dbReference type="OrthoDB" id="9808013at2"/>
<dbReference type="AlphaFoldDB" id="A0A4U8SF42"/>
<keyword evidence="1" id="KW-0378">Hydrolase</keyword>
<dbReference type="EMBL" id="JRPL02000001">
    <property type="protein sequence ID" value="TLD84814.1"/>
    <property type="molecule type" value="Genomic_DNA"/>
</dbReference>
<dbReference type="GO" id="GO:0004668">
    <property type="term" value="F:protein-arginine deiminase activity"/>
    <property type="evidence" value="ECO:0007669"/>
    <property type="project" value="InterPro"/>
</dbReference>
<evidence type="ECO:0000313" key="3">
    <source>
        <dbReference type="Proteomes" id="UP000029878"/>
    </source>
</evidence>
<evidence type="ECO:0000256" key="1">
    <source>
        <dbReference type="ARBA" id="ARBA00022801"/>
    </source>
</evidence>